<dbReference type="CDD" id="cd13399">
    <property type="entry name" value="Slt35-like"/>
    <property type="match status" value="1"/>
</dbReference>
<dbReference type="PANTHER" id="PTHR30163">
    <property type="entry name" value="MEMBRANE-BOUND LYTIC MUREIN TRANSGLYCOSYLASE B"/>
    <property type="match status" value="1"/>
</dbReference>
<feature type="compositionally biased region" description="Basic and acidic residues" evidence="1">
    <location>
        <begin position="428"/>
        <end position="439"/>
    </location>
</feature>
<dbReference type="EC" id="2.4.-.-" evidence="4"/>
<dbReference type="PANTHER" id="PTHR30163:SF8">
    <property type="entry name" value="LYTIC MUREIN TRANSGLYCOSYLASE"/>
    <property type="match status" value="1"/>
</dbReference>
<dbReference type="Proteomes" id="UP001058860">
    <property type="component" value="Chromosome"/>
</dbReference>
<feature type="region of interest" description="Disordered" evidence="1">
    <location>
        <begin position="73"/>
        <end position="167"/>
    </location>
</feature>
<reference evidence="5" key="1">
    <citation type="submission" date="2021-11" db="EMBL/GenBank/DDBJ databases">
        <title>Cultivation dependent microbiological survey of springs from the worlds oldest radium mine currently devoted to the extraction of radon-saturated water.</title>
        <authorList>
            <person name="Kapinusova G."/>
            <person name="Smrhova T."/>
            <person name="Strejcek M."/>
            <person name="Suman J."/>
            <person name="Jani K."/>
            <person name="Pajer P."/>
            <person name="Uhlik O."/>
        </authorList>
    </citation>
    <scope>NUCLEOTIDE SEQUENCE [LARGE SCALE GENOMIC DNA]</scope>
    <source>
        <strain evidence="5">J379</strain>
    </source>
</reference>
<evidence type="ECO:0000313" key="4">
    <source>
        <dbReference type="EMBL" id="UUY03420.1"/>
    </source>
</evidence>
<dbReference type="CDD" id="cd12797">
    <property type="entry name" value="M23_peptidase"/>
    <property type="match status" value="1"/>
</dbReference>
<feature type="region of interest" description="Disordered" evidence="1">
    <location>
        <begin position="424"/>
        <end position="481"/>
    </location>
</feature>
<dbReference type="Gene3D" id="2.70.70.10">
    <property type="entry name" value="Glucose Permease (Domain IIA)"/>
    <property type="match status" value="1"/>
</dbReference>
<dbReference type="SUPFAM" id="SSF51261">
    <property type="entry name" value="Duplicated hybrid motif"/>
    <property type="match status" value="1"/>
</dbReference>
<dbReference type="RefSeq" id="WP_353863926.1">
    <property type="nucleotide sequence ID" value="NZ_CP088295.1"/>
</dbReference>
<keyword evidence="4" id="KW-0328">Glycosyltransferase</keyword>
<dbReference type="InterPro" id="IPR043426">
    <property type="entry name" value="MltB-like"/>
</dbReference>
<feature type="compositionally biased region" description="Basic and acidic residues" evidence="1">
    <location>
        <begin position="130"/>
        <end position="139"/>
    </location>
</feature>
<gene>
    <name evidence="4" type="ORF">LRS13_22570</name>
</gene>
<feature type="domain" description="Transglycosylase SLT" evidence="3">
    <location>
        <begin position="220"/>
        <end position="274"/>
    </location>
</feature>
<keyword evidence="2" id="KW-0732">Signal</keyword>
<evidence type="ECO:0000256" key="1">
    <source>
        <dbReference type="SAM" id="MobiDB-lite"/>
    </source>
</evidence>
<protein>
    <submittedName>
        <fullName evidence="4">Lytic murein transglycosylase</fullName>
        <ecNumber evidence="4">2.4.-.-</ecNumber>
    </submittedName>
</protein>
<dbReference type="SUPFAM" id="SSF53955">
    <property type="entry name" value="Lysozyme-like"/>
    <property type="match status" value="1"/>
</dbReference>
<evidence type="ECO:0000313" key="5">
    <source>
        <dbReference type="Proteomes" id="UP001058860"/>
    </source>
</evidence>
<feature type="compositionally biased region" description="Acidic residues" evidence="1">
    <location>
        <begin position="140"/>
        <end position="156"/>
    </location>
</feature>
<dbReference type="Pfam" id="PF13406">
    <property type="entry name" value="SLT_2"/>
    <property type="match status" value="1"/>
</dbReference>
<evidence type="ECO:0000259" key="3">
    <source>
        <dbReference type="Pfam" id="PF13406"/>
    </source>
</evidence>
<dbReference type="InterPro" id="IPR023346">
    <property type="entry name" value="Lysozyme-like_dom_sf"/>
</dbReference>
<evidence type="ECO:0000256" key="2">
    <source>
        <dbReference type="SAM" id="SignalP"/>
    </source>
</evidence>
<name>A0ABY5PFG9_9ACTN</name>
<proteinExistence type="predicted"/>
<feature type="chain" id="PRO_5045583014" evidence="2">
    <location>
        <begin position="24"/>
        <end position="822"/>
    </location>
</feature>
<organism evidence="4 5">
    <name type="scientific">Svornostia abyssi</name>
    <dbReference type="NCBI Taxonomy" id="2898438"/>
    <lineage>
        <taxon>Bacteria</taxon>
        <taxon>Bacillati</taxon>
        <taxon>Actinomycetota</taxon>
        <taxon>Thermoleophilia</taxon>
        <taxon>Solirubrobacterales</taxon>
        <taxon>Baekduiaceae</taxon>
        <taxon>Svornostia</taxon>
    </lineage>
</organism>
<dbReference type="EMBL" id="CP088295">
    <property type="protein sequence ID" value="UUY03420.1"/>
    <property type="molecule type" value="Genomic_DNA"/>
</dbReference>
<keyword evidence="4" id="KW-0808">Transferase</keyword>
<dbReference type="InterPro" id="IPR011055">
    <property type="entry name" value="Dup_hybrid_motif"/>
</dbReference>
<feature type="compositionally biased region" description="Pro residues" evidence="1">
    <location>
        <begin position="74"/>
        <end position="86"/>
    </location>
</feature>
<feature type="region of interest" description="Disordered" evidence="1">
    <location>
        <begin position="795"/>
        <end position="822"/>
    </location>
</feature>
<accession>A0ABY5PFG9</accession>
<keyword evidence="5" id="KW-1185">Reference proteome</keyword>
<dbReference type="Gene3D" id="1.10.530.10">
    <property type="match status" value="1"/>
</dbReference>
<sequence length="822" mass="88179">MTRKLLIVLTAAVLLATVGGLHASFAQSEARTLLLTLSDGRTLTVSVQAAPGTPVDQIPVPDVGAQVISVQDVTPPPAETPLPPAPDATATTPTTTSTTPERSDTSLGDAEPEGAEQGDQKTTGSKKLKKADNAQGEREGSEEDTATAGDEAEVASDPDAGTSIAVPGPAPVGVPNFFIEKFRIPPFLLPIYQAAGIEYGIRWEILAAINEIETDYGRNLNVSYAGALGWMQFMPPTWKAYGVDANRDGKKDPYNPVDAIFAAARYLRAAGADQDLRKAIFAYNHADWYVDSVLMRAKLIAGLPTDLIGSLSGLTQGLFPVHATATYAGAVDPAKAAQKKKAGQNAAVPVDGDEDRRQIRIYAKPGAPATAVQDGTITDIGENDRLGRYIRLRDAYGNTYTYGHLKKLATEVAVAKPSRAQTASQIAKELELPKRDPKPDSAASTTSKKARTAAKQTDTSSAAEAPLTSPEPAQPVDTKERLFANPKRPAAYQAGGREQLLGDTSSLPQDATFRRYFTVDYGMKRDDVVLKPLAIGRRVIAGTILGRIGTPEGTPEDDRNAKSHLLFEIRPAGRGAPRIDPKPILDGWKLLESTAIYRAKGKNPLFGPDAKQATVGQILLMDKQTLQRRVLANPRIEVYSGGRRDIAAGVIDRRVLATLEFMAANGMKPTVTSLRTGHGVYTKSGNISHHTTGTAVDIAAINGVPILGHQGEGSVTDLAVRRLLTLQGTMKPAQIITLMRYEGTDNTVAMSDHHDHIHIGWRPTYDPRSKTGRQLETLLKPGQWGKLIDRLNEIENPEIPTEPSKYALSVTPPRDGASDDAE</sequence>
<feature type="signal peptide" evidence="2">
    <location>
        <begin position="1"/>
        <end position="23"/>
    </location>
</feature>
<dbReference type="InterPro" id="IPR031304">
    <property type="entry name" value="SLT_2"/>
</dbReference>
<feature type="compositionally biased region" description="Low complexity" evidence="1">
    <location>
        <begin position="87"/>
        <end position="100"/>
    </location>
</feature>
<dbReference type="GO" id="GO:0016757">
    <property type="term" value="F:glycosyltransferase activity"/>
    <property type="evidence" value="ECO:0007669"/>
    <property type="project" value="UniProtKB-KW"/>
</dbReference>